<proteinExistence type="predicted"/>
<organism evidence="1">
    <name type="scientific">Cladocopium goreaui</name>
    <dbReference type="NCBI Taxonomy" id="2562237"/>
    <lineage>
        <taxon>Eukaryota</taxon>
        <taxon>Sar</taxon>
        <taxon>Alveolata</taxon>
        <taxon>Dinophyceae</taxon>
        <taxon>Suessiales</taxon>
        <taxon>Symbiodiniaceae</taxon>
        <taxon>Cladocopium</taxon>
    </lineage>
</organism>
<dbReference type="EMBL" id="CAMXCT030006768">
    <property type="protein sequence ID" value="CAL4807051.1"/>
    <property type="molecule type" value="Genomic_DNA"/>
</dbReference>
<dbReference type="EMBL" id="CAMXCT010006768">
    <property type="protein sequence ID" value="CAI4019739.1"/>
    <property type="molecule type" value="Genomic_DNA"/>
</dbReference>
<reference evidence="2" key="2">
    <citation type="submission" date="2024-04" db="EMBL/GenBank/DDBJ databases">
        <authorList>
            <person name="Chen Y."/>
            <person name="Shah S."/>
            <person name="Dougan E. K."/>
            <person name="Thang M."/>
            <person name="Chan C."/>
        </authorList>
    </citation>
    <scope>NUCLEOTIDE SEQUENCE [LARGE SCALE GENOMIC DNA]</scope>
</reference>
<comment type="caution">
    <text evidence="1">The sequence shown here is derived from an EMBL/GenBank/DDBJ whole genome shotgun (WGS) entry which is preliminary data.</text>
</comment>
<evidence type="ECO:0000313" key="2">
    <source>
        <dbReference type="EMBL" id="CAL1173114.1"/>
    </source>
</evidence>
<dbReference type="Proteomes" id="UP001152797">
    <property type="component" value="Unassembled WGS sequence"/>
</dbReference>
<evidence type="ECO:0000313" key="3">
    <source>
        <dbReference type="Proteomes" id="UP001152797"/>
    </source>
</evidence>
<name>A0A9P1GRJ3_9DINO</name>
<protein>
    <submittedName>
        <fullName evidence="1">Uncharacterized protein</fullName>
    </submittedName>
</protein>
<sequence length="357" mass="40640">MDEPRAVRDRLCHGGWDEVALAGVTDLPWDRSLEILAPVVGRLSFGEELELRAVLSRQSGFATQAATFFVDEAWNRRYGRDAETPLAPLIRWEAVQRKAPAAKWPSRFQRGLEHLRDGDSREKLESKERERVVHLLASALCAAALWRPDADEEGKPASVLVQQRIAMGRRLGTLRQHVRNISRMAQFCTVSFGYGWFRQPRDFFDLISSRLAEPCGKHVPRALFNSVIFAEQAAELEEGLRLSKNQGVRNFLKEVESAGGWKTGRVVKKAQPFGVVMILALEDLVMRSAAQAYMRWYAWIKLLKVWAALRWSDLQGIPNDFLHLRHEGVLEGKITRSKAGKRVEVMYFYVAPEAFLL</sequence>
<dbReference type="EMBL" id="CAMXCT020006768">
    <property type="protein sequence ID" value="CAL1173114.1"/>
    <property type="molecule type" value="Genomic_DNA"/>
</dbReference>
<accession>A0A9P1GRJ3</accession>
<gene>
    <name evidence="1" type="ORF">C1SCF055_LOCUS44221</name>
</gene>
<keyword evidence="3" id="KW-1185">Reference proteome</keyword>
<reference evidence="1" key="1">
    <citation type="submission" date="2022-10" db="EMBL/GenBank/DDBJ databases">
        <authorList>
            <person name="Chen Y."/>
            <person name="Dougan E. K."/>
            <person name="Chan C."/>
            <person name="Rhodes N."/>
            <person name="Thang M."/>
        </authorList>
    </citation>
    <scope>NUCLEOTIDE SEQUENCE</scope>
</reference>
<dbReference type="AlphaFoldDB" id="A0A9P1GRJ3"/>
<evidence type="ECO:0000313" key="1">
    <source>
        <dbReference type="EMBL" id="CAI4019739.1"/>
    </source>
</evidence>